<comment type="caution">
    <text evidence="2">The sequence shown here is derived from an EMBL/GenBank/DDBJ whole genome shotgun (WGS) entry which is preliminary data.</text>
</comment>
<protein>
    <submittedName>
        <fullName evidence="2">Uncharacterized protein</fullName>
    </submittedName>
</protein>
<feature type="compositionally biased region" description="Basic and acidic residues" evidence="1">
    <location>
        <begin position="1"/>
        <end position="15"/>
    </location>
</feature>
<reference evidence="3" key="1">
    <citation type="journal article" date="2019" name="Int. J. Syst. Evol. Microbiol.">
        <title>The Global Catalogue of Microorganisms (GCM) 10K type strain sequencing project: providing services to taxonomists for standard genome sequencing and annotation.</title>
        <authorList>
            <consortium name="The Broad Institute Genomics Platform"/>
            <consortium name="The Broad Institute Genome Sequencing Center for Infectious Disease"/>
            <person name="Wu L."/>
            <person name="Ma J."/>
        </authorList>
    </citation>
    <scope>NUCLEOTIDE SEQUENCE [LARGE SCALE GENOMIC DNA]</scope>
    <source>
        <strain evidence="3">JCM 16022</strain>
    </source>
</reference>
<evidence type="ECO:0000313" key="3">
    <source>
        <dbReference type="Proteomes" id="UP001501771"/>
    </source>
</evidence>
<evidence type="ECO:0000256" key="1">
    <source>
        <dbReference type="SAM" id="MobiDB-lite"/>
    </source>
</evidence>
<evidence type="ECO:0000313" key="2">
    <source>
        <dbReference type="EMBL" id="GAA2153460.1"/>
    </source>
</evidence>
<accession>A0ABP5LTJ8</accession>
<feature type="region of interest" description="Disordered" evidence="1">
    <location>
        <begin position="1"/>
        <end position="81"/>
    </location>
</feature>
<proteinExistence type="predicted"/>
<organism evidence="2 3">
    <name type="scientific">Nocardioides koreensis</name>
    <dbReference type="NCBI Taxonomy" id="433651"/>
    <lineage>
        <taxon>Bacteria</taxon>
        <taxon>Bacillati</taxon>
        <taxon>Actinomycetota</taxon>
        <taxon>Actinomycetes</taxon>
        <taxon>Propionibacteriales</taxon>
        <taxon>Nocardioidaceae</taxon>
        <taxon>Nocardioides</taxon>
    </lineage>
</organism>
<sequence>MSKMDDLRAMREARYAESAARAGTSRATSKRPAKPAPEPVVAQRPAADPEPPEASLCGHRAISGRTCTREKGHAAKSHRYS</sequence>
<keyword evidence="3" id="KW-1185">Reference proteome</keyword>
<dbReference type="RefSeq" id="WP_344156097.1">
    <property type="nucleotide sequence ID" value="NZ_BAAAQR010000014.1"/>
</dbReference>
<gene>
    <name evidence="2" type="ORF">GCM10009844_37890</name>
</gene>
<feature type="compositionally biased region" description="Low complexity" evidence="1">
    <location>
        <begin position="16"/>
        <end position="27"/>
    </location>
</feature>
<name>A0ABP5LTJ8_9ACTN</name>
<dbReference type="EMBL" id="BAAAQR010000014">
    <property type="protein sequence ID" value="GAA2153460.1"/>
    <property type="molecule type" value="Genomic_DNA"/>
</dbReference>
<dbReference type="Proteomes" id="UP001501771">
    <property type="component" value="Unassembled WGS sequence"/>
</dbReference>